<sequence length="123" mass="13645">MVASPSANGTVVFLTVDWVPSYKFLILCDSPELWVSSFLIQATLSYSSDKQKLTVVVHRCCNLPMEPDDPEELPDPYVKCYLNPGTVVFLTVDGIPSYKLLIPCDSAELWDIVSSFLGYSSLC</sequence>
<protein>
    <submittedName>
        <fullName evidence="1">Uncharacterized protein</fullName>
    </submittedName>
</protein>
<dbReference type="InterPro" id="IPR035892">
    <property type="entry name" value="C2_domain_sf"/>
</dbReference>
<gene>
    <name evidence="1" type="ORF">CTOB1V02_LOCUS6897</name>
</gene>
<name>A0A7R8ZR21_9CRUS</name>
<proteinExistence type="predicted"/>
<evidence type="ECO:0000313" key="1">
    <source>
        <dbReference type="EMBL" id="CAD7229024.1"/>
    </source>
</evidence>
<dbReference type="EMBL" id="OB661819">
    <property type="protein sequence ID" value="CAD7229024.1"/>
    <property type="molecule type" value="Genomic_DNA"/>
</dbReference>
<dbReference type="Gene3D" id="2.60.40.150">
    <property type="entry name" value="C2 domain"/>
    <property type="match status" value="1"/>
</dbReference>
<dbReference type="SUPFAM" id="SSF49562">
    <property type="entry name" value="C2 domain (Calcium/lipid-binding domain, CaLB)"/>
    <property type="match status" value="1"/>
</dbReference>
<accession>A0A7R8ZR21</accession>
<organism evidence="1">
    <name type="scientific">Cyprideis torosa</name>
    <dbReference type="NCBI Taxonomy" id="163714"/>
    <lineage>
        <taxon>Eukaryota</taxon>
        <taxon>Metazoa</taxon>
        <taxon>Ecdysozoa</taxon>
        <taxon>Arthropoda</taxon>
        <taxon>Crustacea</taxon>
        <taxon>Oligostraca</taxon>
        <taxon>Ostracoda</taxon>
        <taxon>Podocopa</taxon>
        <taxon>Podocopida</taxon>
        <taxon>Cytherocopina</taxon>
        <taxon>Cytheroidea</taxon>
        <taxon>Cytherideidae</taxon>
        <taxon>Cyprideis</taxon>
    </lineage>
</organism>
<reference evidence="1" key="1">
    <citation type="submission" date="2020-11" db="EMBL/GenBank/DDBJ databases">
        <authorList>
            <person name="Tran Van P."/>
        </authorList>
    </citation>
    <scope>NUCLEOTIDE SEQUENCE</scope>
</reference>
<dbReference type="AlphaFoldDB" id="A0A7R8ZR21"/>